<keyword evidence="1" id="KW-0472">Membrane</keyword>
<keyword evidence="1" id="KW-0812">Transmembrane</keyword>
<protein>
    <submittedName>
        <fullName evidence="2">Uncharacterized protein</fullName>
    </submittedName>
</protein>
<dbReference type="AlphaFoldDB" id="A0A9P9Z1B1"/>
<keyword evidence="1" id="KW-1133">Transmembrane helix</keyword>
<evidence type="ECO:0000313" key="2">
    <source>
        <dbReference type="EMBL" id="KAI8046484.1"/>
    </source>
</evidence>
<name>A0A9P9Z1B1_9MUSC</name>
<sequence length="96" mass="11333">MAAVRYYTTHTDTIYRYFIYMYVPIVHTFTKVCYYYICDERKCQLKLPLTKPHEDARPRGLTDGLMDGWVDLWTNGGTVCMTQVYFRGATRAKVEN</sequence>
<evidence type="ECO:0000313" key="3">
    <source>
        <dbReference type="Proteomes" id="UP001059596"/>
    </source>
</evidence>
<keyword evidence="3" id="KW-1185">Reference proteome</keyword>
<reference evidence="2" key="1">
    <citation type="journal article" date="2023" name="Genome Biol. Evol.">
        <title>Long-read-based Genome Assembly of Drosophila gunungcola Reveals Fewer Chemosensory Genes in Flower-breeding Species.</title>
        <authorList>
            <person name="Negi A."/>
            <person name="Liao B.Y."/>
            <person name="Yeh S.D."/>
        </authorList>
    </citation>
    <scope>NUCLEOTIDE SEQUENCE</scope>
    <source>
        <strain evidence="2">Sukarami</strain>
    </source>
</reference>
<organism evidence="2 3">
    <name type="scientific">Drosophila gunungcola</name>
    <name type="common">fruit fly</name>
    <dbReference type="NCBI Taxonomy" id="103775"/>
    <lineage>
        <taxon>Eukaryota</taxon>
        <taxon>Metazoa</taxon>
        <taxon>Ecdysozoa</taxon>
        <taxon>Arthropoda</taxon>
        <taxon>Hexapoda</taxon>
        <taxon>Insecta</taxon>
        <taxon>Pterygota</taxon>
        <taxon>Neoptera</taxon>
        <taxon>Endopterygota</taxon>
        <taxon>Diptera</taxon>
        <taxon>Brachycera</taxon>
        <taxon>Muscomorpha</taxon>
        <taxon>Ephydroidea</taxon>
        <taxon>Drosophilidae</taxon>
        <taxon>Drosophila</taxon>
        <taxon>Sophophora</taxon>
    </lineage>
</organism>
<proteinExistence type="predicted"/>
<evidence type="ECO:0000256" key="1">
    <source>
        <dbReference type="SAM" id="Phobius"/>
    </source>
</evidence>
<feature type="transmembrane region" description="Helical" evidence="1">
    <location>
        <begin position="17"/>
        <end position="37"/>
    </location>
</feature>
<comment type="caution">
    <text evidence="2">The sequence shown here is derived from an EMBL/GenBank/DDBJ whole genome shotgun (WGS) entry which is preliminary data.</text>
</comment>
<dbReference type="EMBL" id="JAMKOV010000001">
    <property type="protein sequence ID" value="KAI8046484.1"/>
    <property type="molecule type" value="Genomic_DNA"/>
</dbReference>
<gene>
    <name evidence="2" type="ORF">M5D96_002694</name>
</gene>
<dbReference type="Proteomes" id="UP001059596">
    <property type="component" value="Chromosome 3R"/>
</dbReference>
<accession>A0A9P9Z1B1</accession>